<protein>
    <submittedName>
        <fullName evidence="3">Protein kinase domain-containing protein</fullName>
    </submittedName>
</protein>
<dbReference type="WBParaSite" id="maker-unitig_26213-snap-gene-0.2-mRNA-1">
    <property type="protein sequence ID" value="maker-unitig_26213-snap-gene-0.2-mRNA-1"/>
    <property type="gene ID" value="maker-unitig_26213-snap-gene-0.2"/>
</dbReference>
<feature type="compositionally biased region" description="Basic and acidic residues" evidence="1">
    <location>
        <begin position="22"/>
        <end position="33"/>
    </location>
</feature>
<dbReference type="AlphaFoldDB" id="A0A1I8F9Q0"/>
<organism evidence="2 3">
    <name type="scientific">Macrostomum lignano</name>
    <dbReference type="NCBI Taxonomy" id="282301"/>
    <lineage>
        <taxon>Eukaryota</taxon>
        <taxon>Metazoa</taxon>
        <taxon>Spiralia</taxon>
        <taxon>Lophotrochozoa</taxon>
        <taxon>Platyhelminthes</taxon>
        <taxon>Rhabditophora</taxon>
        <taxon>Macrostomorpha</taxon>
        <taxon>Macrostomida</taxon>
        <taxon>Macrostomidae</taxon>
        <taxon>Macrostomum</taxon>
    </lineage>
</organism>
<proteinExistence type="predicted"/>
<name>A0A1I8F9Q0_9PLAT</name>
<accession>A0A1I8F9Q0</accession>
<keyword evidence="2" id="KW-1185">Reference proteome</keyword>
<dbReference type="Proteomes" id="UP000095280">
    <property type="component" value="Unplaced"/>
</dbReference>
<feature type="region of interest" description="Disordered" evidence="1">
    <location>
        <begin position="16"/>
        <end position="44"/>
    </location>
</feature>
<evidence type="ECO:0000313" key="2">
    <source>
        <dbReference type="Proteomes" id="UP000095280"/>
    </source>
</evidence>
<evidence type="ECO:0000256" key="1">
    <source>
        <dbReference type="SAM" id="MobiDB-lite"/>
    </source>
</evidence>
<reference evidence="3" key="1">
    <citation type="submission" date="2016-11" db="UniProtKB">
        <authorList>
            <consortium name="WormBaseParasite"/>
        </authorList>
    </citation>
    <scope>IDENTIFICATION</scope>
</reference>
<evidence type="ECO:0000313" key="3">
    <source>
        <dbReference type="WBParaSite" id="maker-unitig_26213-snap-gene-0.2-mRNA-1"/>
    </source>
</evidence>
<sequence length="574" mass="61726">MCGVDQLAWAASGPEEAGCADGARKWGKREGKRNQSPIKAAGPTIANSNLSRNAVVTQAFALTVPANAIGPKARTRRCFLAALSPMPGFGPVLWVRCCADKQDAAQPVVACGPVEFWPRLSRQHGFWSVSVTVHCRRFFFGSIGGKLRATAARRRRLSAADTADRRIRRRRERRGRVGCTATTGMRPESAALRRAVPSPYEGSYLRAPAIAAVTPASAAVAELDATTATAPPGPLASATSWHRGLGRYCLIGQSQEGGNAVQAASGWAAFAASPMQSSAEFCLRLARTAGHARTRWSWGAADRGAGRPAPGWWTRRGSWLFATEASSCASALRSCRWAWRSKSQISGDTVRSRVEAAVKPVCTAPSAWSTWTRLDRVCPAKIVVYQNHYYNSRASGAHCQQQERSARFESAVPGRLPCWPQVELEFTPIRRKTVFRLPPRLRVAPSVDYSTRPVAAAATGGCLVACLAWSGWLGQLAGRPSPTDCLLDLWEARCRGEEALIELADSLKADGQAGCSNCISIAALSWPVRVPSSKLLPNFHSSSPAAVVSALAAYQRVAHADTGRNRRQALSMAP</sequence>